<evidence type="ECO:0000313" key="1">
    <source>
        <dbReference type="EMBL" id="EDM77780.1"/>
    </source>
</evidence>
<dbReference type="AlphaFoldDB" id="A6G8K3"/>
<comment type="caution">
    <text evidence="1">The sequence shown here is derived from an EMBL/GenBank/DDBJ whole genome shotgun (WGS) entry which is preliminary data.</text>
</comment>
<gene>
    <name evidence="1" type="ORF">PPSIR1_38399</name>
</gene>
<evidence type="ECO:0000313" key="2">
    <source>
        <dbReference type="Proteomes" id="UP000005801"/>
    </source>
</evidence>
<protein>
    <submittedName>
        <fullName evidence="1">Uncharacterized protein</fullName>
    </submittedName>
</protein>
<proteinExistence type="predicted"/>
<reference evidence="1 2" key="1">
    <citation type="submission" date="2007-06" db="EMBL/GenBank/DDBJ databases">
        <authorList>
            <person name="Shimkets L."/>
            <person name="Ferriera S."/>
            <person name="Johnson J."/>
            <person name="Kravitz S."/>
            <person name="Beeson K."/>
            <person name="Sutton G."/>
            <person name="Rogers Y.-H."/>
            <person name="Friedman R."/>
            <person name="Frazier M."/>
            <person name="Venter J.C."/>
        </authorList>
    </citation>
    <scope>NUCLEOTIDE SEQUENCE [LARGE SCALE GENOMIC DNA]</scope>
    <source>
        <strain evidence="1 2">SIR-1</strain>
    </source>
</reference>
<dbReference type="Proteomes" id="UP000005801">
    <property type="component" value="Unassembled WGS sequence"/>
</dbReference>
<dbReference type="EMBL" id="ABCS01000040">
    <property type="protein sequence ID" value="EDM77780.1"/>
    <property type="molecule type" value="Genomic_DNA"/>
</dbReference>
<sequence length="394" mass="44166">MIRLHRNVVISAFDLEGVIARSQERPELLAVARLAYDHPRGLTADILAGELIGGQSILCRRIIDRCVSLQVLERQRVGAPARLTELGRAMLERGQIWIPERGTWRVYFAEDPLLDVPLVHVEPCWTPKANAARSEVYRQKKQGGRPARAQARPALLRNFEYDTLCSSLVDGSTFQLLELSKHGAYGQPSTLHLGVGFPADGHPRVTLSGELEAPPRPPKVACRPIALDRVLELPSALAAWRYEDLWTELVSFARDIELETLAAACERAKRPVLPVTLEQTSASERRSMRTRVEVPPLEFARAGCFEANHLDRVELIPQSTEDADRWARWLQWDSLDGYRVPAQLERSAATIRERFPLFQVSSATPHELLARAKSDPTAPSSRYLLTTADLGLWS</sequence>
<name>A6G8K3_9BACT</name>
<accession>A6G8K3</accession>
<organism evidence="1 2">
    <name type="scientific">Plesiocystis pacifica SIR-1</name>
    <dbReference type="NCBI Taxonomy" id="391625"/>
    <lineage>
        <taxon>Bacteria</taxon>
        <taxon>Pseudomonadati</taxon>
        <taxon>Myxococcota</taxon>
        <taxon>Polyangia</taxon>
        <taxon>Nannocystales</taxon>
        <taxon>Nannocystaceae</taxon>
        <taxon>Plesiocystis</taxon>
    </lineage>
</organism>
<keyword evidence="2" id="KW-1185">Reference proteome</keyword>
<dbReference type="STRING" id="391625.PPSIR1_38399"/>